<dbReference type="VEuPathDB" id="FungiDB:RhiirA1_522763"/>
<protein>
    <submittedName>
        <fullName evidence="1">Uncharacterized protein</fullName>
    </submittedName>
</protein>
<dbReference type="SUPFAM" id="SSF51430">
    <property type="entry name" value="NAD(P)-linked oxidoreductase"/>
    <property type="match status" value="1"/>
</dbReference>
<dbReference type="EMBL" id="LLXJ01000745">
    <property type="protein sequence ID" value="PKC06548.1"/>
    <property type="molecule type" value="Genomic_DNA"/>
</dbReference>
<name>A0A2N0PI91_9GLOM</name>
<dbReference type="InterPro" id="IPR036812">
    <property type="entry name" value="NAD(P)_OxRdtase_dom_sf"/>
</dbReference>
<reference evidence="1 2" key="2">
    <citation type="submission" date="2017-09" db="EMBL/GenBank/DDBJ databases">
        <title>Extensive intraspecific genome diversity in a model arbuscular mycorrhizal fungus.</title>
        <authorList>
            <person name="Chen E.C."/>
            <person name="Morin E."/>
            <person name="Beaudet D."/>
            <person name="Noel J."/>
            <person name="Ndikumana S."/>
            <person name="Charron P."/>
            <person name="St-Onge C."/>
            <person name="Giorgi J."/>
            <person name="Grigoriev I.V."/>
            <person name="Roux C."/>
            <person name="Martin F.M."/>
            <person name="Corradi N."/>
        </authorList>
    </citation>
    <scope>NUCLEOTIDE SEQUENCE [LARGE SCALE GENOMIC DNA]</scope>
    <source>
        <strain evidence="1 2">A5</strain>
    </source>
</reference>
<evidence type="ECO:0000313" key="2">
    <source>
        <dbReference type="Proteomes" id="UP000232722"/>
    </source>
</evidence>
<proteinExistence type="predicted"/>
<dbReference type="AlphaFoldDB" id="A0A2N0PI91"/>
<reference evidence="1 2" key="1">
    <citation type="submission" date="2016-04" db="EMBL/GenBank/DDBJ databases">
        <title>Genome analyses suggest a sexual origin of heterokaryosis in a supposedly ancient asexual fungus.</title>
        <authorList>
            <person name="Ropars J."/>
            <person name="Sedzielewska K."/>
            <person name="Noel J."/>
            <person name="Charron P."/>
            <person name="Farinelli L."/>
            <person name="Marton T."/>
            <person name="Kruger M."/>
            <person name="Pelin A."/>
            <person name="Brachmann A."/>
            <person name="Corradi N."/>
        </authorList>
    </citation>
    <scope>NUCLEOTIDE SEQUENCE [LARGE SCALE GENOMIC DNA]</scope>
    <source>
        <strain evidence="1 2">A5</strain>
    </source>
</reference>
<organism evidence="1 2">
    <name type="scientific">Rhizophagus irregularis</name>
    <dbReference type="NCBI Taxonomy" id="588596"/>
    <lineage>
        <taxon>Eukaryota</taxon>
        <taxon>Fungi</taxon>
        <taxon>Fungi incertae sedis</taxon>
        <taxon>Mucoromycota</taxon>
        <taxon>Glomeromycotina</taxon>
        <taxon>Glomeromycetes</taxon>
        <taxon>Glomerales</taxon>
        <taxon>Glomeraceae</taxon>
        <taxon>Rhizophagus</taxon>
    </lineage>
</organism>
<evidence type="ECO:0000313" key="1">
    <source>
        <dbReference type="EMBL" id="PKC06548.1"/>
    </source>
</evidence>
<gene>
    <name evidence="1" type="ORF">RhiirA5_419422</name>
</gene>
<comment type="caution">
    <text evidence="1">The sequence shown here is derived from an EMBL/GenBank/DDBJ whole genome shotgun (WGS) entry which is preliminary data.</text>
</comment>
<accession>A0A2N0PI91</accession>
<dbReference type="Proteomes" id="UP000232722">
    <property type="component" value="Unassembled WGS sequence"/>
</dbReference>
<sequence length="129" mass="14755">MVAYVRKACIDLYNQHRVDPETPIENTLGALAELIEYSPRTLDIDTNGIMETKYLGWIPNNIYLMISDIGNIDPSMILNREMLEELILENLEVVKVQLSSEELSEIRQIINSSEIIGERYTATKKLVNV</sequence>